<dbReference type="Pfam" id="PF05901">
    <property type="entry name" value="Excalibur"/>
    <property type="match status" value="1"/>
</dbReference>
<dbReference type="InterPro" id="IPR002071">
    <property type="entry name" value="Thermonucl_AS"/>
</dbReference>
<dbReference type="SMART" id="SM00318">
    <property type="entry name" value="SNc"/>
    <property type="match status" value="1"/>
</dbReference>
<organism evidence="7 8">
    <name type="scientific">Halobacillus yeomjeoni</name>
    <dbReference type="NCBI Taxonomy" id="311194"/>
    <lineage>
        <taxon>Bacteria</taxon>
        <taxon>Bacillati</taxon>
        <taxon>Bacillota</taxon>
        <taxon>Bacilli</taxon>
        <taxon>Bacillales</taxon>
        <taxon>Bacillaceae</taxon>
        <taxon>Halobacillus</taxon>
    </lineage>
</organism>
<evidence type="ECO:0000313" key="8">
    <source>
        <dbReference type="Proteomes" id="UP000614490"/>
    </source>
</evidence>
<feature type="transmembrane region" description="Helical" evidence="5">
    <location>
        <begin position="6"/>
        <end position="35"/>
    </location>
</feature>
<comment type="caution">
    <text evidence="7">The sequence shown here is derived from an EMBL/GenBank/DDBJ whole genome shotgun (WGS) entry which is preliminary data.</text>
</comment>
<feature type="compositionally biased region" description="Basic and acidic residues" evidence="4">
    <location>
        <begin position="348"/>
        <end position="370"/>
    </location>
</feature>
<dbReference type="EMBL" id="JADZSC010000001">
    <property type="protein sequence ID" value="MBH0228829.1"/>
    <property type="molecule type" value="Genomic_DNA"/>
</dbReference>
<dbReference type="InterPro" id="IPR016071">
    <property type="entry name" value="Staphylococal_nuclease_OB-fold"/>
</dbReference>
<dbReference type="PROSITE" id="PS50830">
    <property type="entry name" value="TNASE_3"/>
    <property type="match status" value="1"/>
</dbReference>
<keyword evidence="2" id="KW-0255">Endonuclease</keyword>
<dbReference type="SMART" id="SM00894">
    <property type="entry name" value="Excalibur"/>
    <property type="match status" value="1"/>
</dbReference>
<dbReference type="CDD" id="cd00175">
    <property type="entry name" value="SNc"/>
    <property type="match status" value="1"/>
</dbReference>
<dbReference type="GO" id="GO:0004519">
    <property type="term" value="F:endonuclease activity"/>
    <property type="evidence" value="ECO:0007669"/>
    <property type="project" value="UniProtKB-KW"/>
</dbReference>
<dbReference type="PROSITE" id="PS01123">
    <property type="entry name" value="TNASE_1"/>
    <property type="match status" value="1"/>
</dbReference>
<reference evidence="7 8" key="1">
    <citation type="journal article" date="2005" name="Int. J. Syst. Evol. Microbiol.">
        <title>Halobacillus yeomjeoni sp. nov., isolated from a marine solar saltern in Korea.</title>
        <authorList>
            <person name="Yoon J.H."/>
            <person name="Kang S.J."/>
            <person name="Lee C.H."/>
            <person name="Oh H.W."/>
            <person name="Oh T.K."/>
        </authorList>
    </citation>
    <scope>NUCLEOTIDE SEQUENCE [LARGE SCALE GENOMIC DNA]</scope>
    <source>
        <strain evidence="7 8">KCTC 3957</strain>
    </source>
</reference>
<keyword evidence="5" id="KW-0472">Membrane</keyword>
<protein>
    <submittedName>
        <fullName evidence="7">Thermonuclease family protein</fullName>
    </submittedName>
</protein>
<name>A0A931HT10_9BACI</name>
<dbReference type="Gene3D" id="2.40.50.90">
    <property type="match status" value="1"/>
</dbReference>
<feature type="compositionally biased region" description="Basic and acidic residues" evidence="4">
    <location>
        <begin position="104"/>
        <end position="160"/>
    </location>
</feature>
<gene>
    <name evidence="7" type="ORF">H0267_01275</name>
</gene>
<keyword evidence="5" id="KW-1133">Transmembrane helix</keyword>
<keyword evidence="5" id="KW-0812">Transmembrane</keyword>
<evidence type="ECO:0000256" key="4">
    <source>
        <dbReference type="SAM" id="MobiDB-lite"/>
    </source>
</evidence>
<dbReference type="PANTHER" id="PTHR12302">
    <property type="entry name" value="EBNA2 BINDING PROTEIN P100"/>
    <property type="match status" value="1"/>
</dbReference>
<keyword evidence="1" id="KW-0540">Nuclease</keyword>
<evidence type="ECO:0000256" key="5">
    <source>
        <dbReference type="SAM" id="Phobius"/>
    </source>
</evidence>
<dbReference type="InterPro" id="IPR035437">
    <property type="entry name" value="SNase_OB-fold_sf"/>
</dbReference>
<evidence type="ECO:0000256" key="3">
    <source>
        <dbReference type="ARBA" id="ARBA00022801"/>
    </source>
</evidence>
<feature type="region of interest" description="Disordered" evidence="4">
    <location>
        <begin position="346"/>
        <end position="370"/>
    </location>
</feature>
<feature type="region of interest" description="Disordered" evidence="4">
    <location>
        <begin position="307"/>
        <end position="329"/>
    </location>
</feature>
<keyword evidence="8" id="KW-1185">Reference proteome</keyword>
<feature type="compositionally biased region" description="Basic and acidic residues" evidence="4">
    <location>
        <begin position="307"/>
        <end position="317"/>
    </location>
</feature>
<evidence type="ECO:0000259" key="6">
    <source>
        <dbReference type="PROSITE" id="PS50830"/>
    </source>
</evidence>
<accession>A0A931HT10</accession>
<dbReference type="InterPro" id="IPR008613">
    <property type="entry name" value="Excalibur_Ca-bd_domain"/>
</dbReference>
<sequence length="370" mass="40280">MAGCFTIIAIIILLALVISFPIASIGLIIGVAIAVWGFKERSINKELGAKSKKPITIVLVGFFVVLMGLSAQGASTSPEDVAETSEKAEEVSSSSEEEKEPESEERKAAAAEEEKQTEADAQEKQDKAEEEKKAEEQAKAEAKAKEEEEAKAKAEAEKKKNAPNATVTRVVDGDTLKVNMNGKEEEIRLLLIDTPETVHPNEPVQPFGPEASQFVKDTLSGQQVRVQVGKEARDKYGRMLAYVYIGEETIQEKLLRKGLARTAYLYNDLTLLDRFHNAQANAMSSGIGVWSIPGYAHKDHDHGYHYEEEKTVPKKETAPPSSSNTNSGGGNAIYYKNCTAVRNAGADPIRRGEPGYGSHLDRDGDGIACE</sequence>
<proteinExistence type="predicted"/>
<dbReference type="PROSITE" id="PS01284">
    <property type="entry name" value="TNASE_2"/>
    <property type="match status" value="1"/>
</dbReference>
<dbReference type="RefSeq" id="WP_197316777.1">
    <property type="nucleotide sequence ID" value="NZ_JADZSC010000001.1"/>
</dbReference>
<feature type="region of interest" description="Disordered" evidence="4">
    <location>
        <begin position="75"/>
        <end position="165"/>
    </location>
</feature>
<evidence type="ECO:0000313" key="7">
    <source>
        <dbReference type="EMBL" id="MBH0228829.1"/>
    </source>
</evidence>
<dbReference type="GO" id="GO:0016787">
    <property type="term" value="F:hydrolase activity"/>
    <property type="evidence" value="ECO:0007669"/>
    <property type="project" value="UniProtKB-KW"/>
</dbReference>
<feature type="transmembrane region" description="Helical" evidence="5">
    <location>
        <begin position="55"/>
        <end position="74"/>
    </location>
</feature>
<dbReference type="GO" id="GO:0003676">
    <property type="term" value="F:nucleic acid binding"/>
    <property type="evidence" value="ECO:0007669"/>
    <property type="project" value="InterPro"/>
</dbReference>
<dbReference type="SUPFAM" id="SSF50199">
    <property type="entry name" value="Staphylococcal nuclease"/>
    <property type="match status" value="1"/>
</dbReference>
<evidence type="ECO:0000256" key="1">
    <source>
        <dbReference type="ARBA" id="ARBA00022722"/>
    </source>
</evidence>
<dbReference type="PANTHER" id="PTHR12302:SF3">
    <property type="entry name" value="SERINE_THREONINE-PROTEIN KINASE 31"/>
    <property type="match status" value="1"/>
</dbReference>
<dbReference type="Proteomes" id="UP000614490">
    <property type="component" value="Unassembled WGS sequence"/>
</dbReference>
<feature type="domain" description="TNase-like" evidence="6">
    <location>
        <begin position="161"/>
        <end position="292"/>
    </location>
</feature>
<keyword evidence="3" id="KW-0378">Hydrolase</keyword>
<dbReference type="Pfam" id="PF00565">
    <property type="entry name" value="SNase"/>
    <property type="match status" value="1"/>
</dbReference>
<dbReference type="AlphaFoldDB" id="A0A931HT10"/>
<evidence type="ECO:0000256" key="2">
    <source>
        <dbReference type="ARBA" id="ARBA00022759"/>
    </source>
</evidence>